<dbReference type="GO" id="GO:0005739">
    <property type="term" value="C:mitochondrion"/>
    <property type="evidence" value="ECO:0007669"/>
    <property type="project" value="TreeGrafter"/>
</dbReference>
<dbReference type="SUPFAM" id="SSF52402">
    <property type="entry name" value="Adenine nucleotide alpha hydrolases-like"/>
    <property type="match status" value="1"/>
</dbReference>
<sequence>MPPTPCARCHTSRALIIRPKNQEKLCKACFLTVFETEIHETIISNALFQRGERIAIGASGGKDSTVLASVLKTLNERHDYGLELVLLSIDEGIKGYRDDSLETVKRNAVQYDMKLEIVGYGELYGWTMDQVVEQIGKKGNCTYCGVFRRQALDRGAARLGITHVVTGHNADDVAETVLMKVLRGDLPRLSRTTSIVTSSAASDIKRSKPLKYAYEKEIVLYAHHKKLDYFSTECIYSPEAFRGSARTLIKNLERIRPSSILDVVKSGEDMAKLVPPEVTGTSCASAGAVSSADGAEEGAGGCGSANGRGSGGEMAHMEKRLVENEAAEGRETEITLPKSSTVSNGQSKQPSNAQQARPARMPRKLPQQTMRKCTRCGYLSSQDICKACTLLEGLNKNRPKMQVEIGLEDEEGSSTLRRQMEGIALAGA</sequence>
<dbReference type="InterPro" id="IPR011063">
    <property type="entry name" value="TilS/TtcA_N"/>
</dbReference>
<evidence type="ECO:0000259" key="9">
    <source>
        <dbReference type="Pfam" id="PF16503"/>
    </source>
</evidence>
<evidence type="ECO:0000313" key="10">
    <source>
        <dbReference type="EMBL" id="KZF24961.1"/>
    </source>
</evidence>
<dbReference type="PANTHER" id="PTHR11807">
    <property type="entry name" value="ATPASES OF THE PP SUPERFAMILY-RELATED"/>
    <property type="match status" value="1"/>
</dbReference>
<dbReference type="RefSeq" id="XP_018190516.1">
    <property type="nucleotide sequence ID" value="XM_018331754.1"/>
</dbReference>
<dbReference type="EMBL" id="KV407455">
    <property type="protein sequence ID" value="KZF24961.1"/>
    <property type="molecule type" value="Genomic_DNA"/>
</dbReference>
<evidence type="ECO:0000256" key="4">
    <source>
        <dbReference type="ARBA" id="ARBA00022694"/>
    </source>
</evidence>
<name>A0A165IJ01_XYLHT</name>
<dbReference type="PROSITE" id="PS01263">
    <property type="entry name" value="UPF0021"/>
    <property type="match status" value="1"/>
</dbReference>
<keyword evidence="1 6" id="KW-0963">Cytoplasm</keyword>
<feature type="region of interest" description="Disordered" evidence="7">
    <location>
        <begin position="292"/>
        <end position="368"/>
    </location>
</feature>
<dbReference type="FunFam" id="3.40.50.620:FF:000132">
    <property type="entry name" value="Cytoplasmic tRNA 2-thiolation protein 1"/>
    <property type="match status" value="1"/>
</dbReference>
<feature type="compositionally biased region" description="Gly residues" evidence="7">
    <location>
        <begin position="297"/>
        <end position="312"/>
    </location>
</feature>
<proteinExistence type="inferred from homology"/>
<reference evidence="10 11" key="1">
    <citation type="journal article" date="2016" name="Fungal Biol.">
        <title>The genome of Xylona heveae provides a window into fungal endophytism.</title>
        <authorList>
            <person name="Gazis R."/>
            <person name="Kuo A."/>
            <person name="Riley R."/>
            <person name="LaButti K."/>
            <person name="Lipzen A."/>
            <person name="Lin J."/>
            <person name="Amirebrahimi M."/>
            <person name="Hesse C.N."/>
            <person name="Spatafora J.W."/>
            <person name="Henrissat B."/>
            <person name="Hainaut M."/>
            <person name="Grigoriev I.V."/>
            <person name="Hibbett D.S."/>
        </authorList>
    </citation>
    <scope>NUCLEOTIDE SEQUENCE [LARGE SCALE GENOMIC DNA]</scope>
    <source>
        <strain evidence="10 11">TC161</strain>
    </source>
</reference>
<dbReference type="GO" id="GO:0016779">
    <property type="term" value="F:nucleotidyltransferase activity"/>
    <property type="evidence" value="ECO:0007669"/>
    <property type="project" value="UniProtKB-UniRule"/>
</dbReference>
<keyword evidence="3 6" id="KW-0808">Transferase</keyword>
<feature type="compositionally biased region" description="Basic and acidic residues" evidence="7">
    <location>
        <begin position="315"/>
        <end position="333"/>
    </location>
</feature>
<protein>
    <recommendedName>
        <fullName evidence="6">Cytoplasmic tRNA 2-thiolation protein 1</fullName>
        <ecNumber evidence="6">2.7.7.-</ecNumber>
    </recommendedName>
    <alternativeName>
        <fullName evidence="6">Cytoplasmic tRNA adenylyltransferase 1</fullName>
    </alternativeName>
</protein>
<dbReference type="InterPro" id="IPR056369">
    <property type="entry name" value="CTU1-like_ATP-bd"/>
</dbReference>
<dbReference type="GO" id="GO:0000049">
    <property type="term" value="F:tRNA binding"/>
    <property type="evidence" value="ECO:0007669"/>
    <property type="project" value="UniProtKB-UniRule"/>
</dbReference>
<dbReference type="Gene3D" id="3.40.50.620">
    <property type="entry name" value="HUPs"/>
    <property type="match status" value="2"/>
</dbReference>
<evidence type="ECO:0000259" key="8">
    <source>
        <dbReference type="Pfam" id="PF01171"/>
    </source>
</evidence>
<evidence type="ECO:0000256" key="5">
    <source>
        <dbReference type="ARBA" id="ARBA00022884"/>
    </source>
</evidence>
<comment type="similarity">
    <text evidence="6">Belongs to the TtcA family. CTU1/NCS6/ATPBD3 subfamily.</text>
</comment>
<keyword evidence="10" id="KW-0378">Hydrolase</keyword>
<evidence type="ECO:0000313" key="11">
    <source>
        <dbReference type="Proteomes" id="UP000076632"/>
    </source>
</evidence>
<dbReference type="Proteomes" id="UP000076632">
    <property type="component" value="Unassembled WGS sequence"/>
</dbReference>
<keyword evidence="2 6" id="KW-0820">tRNA-binding</keyword>
<evidence type="ECO:0000256" key="3">
    <source>
        <dbReference type="ARBA" id="ARBA00022679"/>
    </source>
</evidence>
<feature type="domain" description="Cytoplasmic tRNA 2-thiolation protein 1 C-terminal" evidence="9">
    <location>
        <begin position="371"/>
        <end position="402"/>
    </location>
</feature>
<organism evidence="10 11">
    <name type="scientific">Xylona heveae (strain CBS 132557 / TC161)</name>
    <dbReference type="NCBI Taxonomy" id="1328760"/>
    <lineage>
        <taxon>Eukaryota</taxon>
        <taxon>Fungi</taxon>
        <taxon>Dikarya</taxon>
        <taxon>Ascomycota</taxon>
        <taxon>Pezizomycotina</taxon>
        <taxon>Xylonomycetes</taxon>
        <taxon>Xylonales</taxon>
        <taxon>Xylonaceae</taxon>
        <taxon>Xylona</taxon>
    </lineage>
</organism>
<keyword evidence="4 6" id="KW-0819">tRNA processing</keyword>
<dbReference type="GO" id="GO:0002143">
    <property type="term" value="P:tRNA wobble position uridine thiolation"/>
    <property type="evidence" value="ECO:0007669"/>
    <property type="project" value="TreeGrafter"/>
</dbReference>
<dbReference type="InterPro" id="IPR020554">
    <property type="entry name" value="UPF0021_CS"/>
</dbReference>
<dbReference type="CDD" id="cd01713">
    <property type="entry name" value="CTU1-like"/>
    <property type="match status" value="1"/>
</dbReference>
<feature type="domain" description="tRNA(Ile)-lysidine/2-thiocytidine synthase N-terminal" evidence="8">
    <location>
        <begin position="54"/>
        <end position="233"/>
    </location>
</feature>
<dbReference type="GO" id="GO:0016787">
    <property type="term" value="F:hydrolase activity"/>
    <property type="evidence" value="ECO:0007669"/>
    <property type="project" value="UniProtKB-KW"/>
</dbReference>
<evidence type="ECO:0000256" key="6">
    <source>
        <dbReference type="HAMAP-Rule" id="MF_03053"/>
    </source>
</evidence>
<dbReference type="GeneID" id="28896891"/>
<dbReference type="Pfam" id="PF16503">
    <property type="entry name" value="zn-ribbon_14"/>
    <property type="match status" value="1"/>
</dbReference>
<dbReference type="AlphaFoldDB" id="A0A165IJ01"/>
<dbReference type="STRING" id="1328760.A0A165IJ01"/>
<dbReference type="UniPathway" id="UPA00988"/>
<dbReference type="OMA" id="MGKCERC"/>
<evidence type="ECO:0000256" key="7">
    <source>
        <dbReference type="SAM" id="MobiDB-lite"/>
    </source>
</evidence>
<feature type="compositionally biased region" description="Polar residues" evidence="7">
    <location>
        <begin position="337"/>
        <end position="355"/>
    </location>
</feature>
<keyword evidence="5 6" id="KW-0694">RNA-binding</keyword>
<dbReference type="InParanoid" id="A0A165IJ01"/>
<dbReference type="InterPro" id="IPR032442">
    <property type="entry name" value="CTU1_C"/>
</dbReference>
<dbReference type="PANTHER" id="PTHR11807:SF12">
    <property type="entry name" value="CYTOPLASMIC TRNA 2-THIOLATION PROTEIN 1"/>
    <property type="match status" value="1"/>
</dbReference>
<dbReference type="FunCoup" id="A0A165IJ01">
    <property type="interactions" value="450"/>
</dbReference>
<dbReference type="InterPro" id="IPR014729">
    <property type="entry name" value="Rossmann-like_a/b/a_fold"/>
</dbReference>
<dbReference type="EC" id="2.7.7.-" evidence="6"/>
<evidence type="ECO:0000256" key="2">
    <source>
        <dbReference type="ARBA" id="ARBA00022555"/>
    </source>
</evidence>
<dbReference type="InterPro" id="IPR000541">
    <property type="entry name" value="Ncs6/Tuc1/Ctu1"/>
</dbReference>
<dbReference type="HAMAP" id="MF_03053">
    <property type="entry name" value="CTU1"/>
    <property type="match status" value="1"/>
</dbReference>
<keyword evidence="11" id="KW-1185">Reference proteome</keyword>
<dbReference type="OrthoDB" id="198857at2759"/>
<dbReference type="GO" id="GO:0002144">
    <property type="term" value="C:cytosolic tRNA wobble base thiouridylase complex"/>
    <property type="evidence" value="ECO:0007669"/>
    <property type="project" value="TreeGrafter"/>
</dbReference>
<comment type="pathway">
    <text evidence="6">tRNA modification; 5-methoxycarbonylmethyl-2-thiouridine-tRNA biosynthesis.</text>
</comment>
<evidence type="ECO:0000256" key="1">
    <source>
        <dbReference type="ARBA" id="ARBA00022490"/>
    </source>
</evidence>
<accession>A0A165IJ01</accession>
<comment type="subcellular location">
    <subcellularLocation>
        <location evidence="6">Cytoplasm</location>
    </subcellularLocation>
</comment>
<dbReference type="GO" id="GO:0032447">
    <property type="term" value="P:protein urmylation"/>
    <property type="evidence" value="ECO:0007669"/>
    <property type="project" value="UniProtKB-UniRule"/>
</dbReference>
<gene>
    <name evidence="6" type="primary">NCS6</name>
    <name evidence="6" type="synonym">CTU1</name>
    <name evidence="10" type="ORF">L228DRAFT_243724</name>
</gene>
<dbReference type="Pfam" id="PF01171">
    <property type="entry name" value="ATP_bind_3"/>
    <property type="match status" value="1"/>
</dbReference>
<comment type="function">
    <text evidence="6">Plays a central role in 2-thiolation of mcm(5)S(2)U at tRNA wobble positions of tRNA(Lys), tRNA(Glu) and tRNA(Gln). Directly binds tRNAs and probably acts by catalyzing adenylation of tRNAs, an intermediate required for 2-thiolation. It is unclear whether it acts as a sulfurtransferase that transfers sulfur from thiocarboxylated URM1 onto the uridine of tRNAs at wobble position. Prior mcm(5) tRNA modification by the elongator complex is required for 2-thiolation. May also be involved in protein urmylation.</text>
</comment>